<name>A0A0B1NWK1_UNCNE</name>
<protein>
    <submittedName>
        <fullName evidence="1">Uncharacterized protein</fullName>
    </submittedName>
</protein>
<evidence type="ECO:0000313" key="2">
    <source>
        <dbReference type="Proteomes" id="UP000030854"/>
    </source>
</evidence>
<dbReference type="EMBL" id="JNVN01004499">
    <property type="protein sequence ID" value="KHJ30313.1"/>
    <property type="molecule type" value="Genomic_DNA"/>
</dbReference>
<accession>A0A0B1NWK1</accession>
<dbReference type="AlphaFoldDB" id="A0A0B1NWK1"/>
<gene>
    <name evidence="1" type="ORF">EV44_g3322</name>
</gene>
<organism evidence="1 2">
    <name type="scientific">Uncinula necator</name>
    <name type="common">Grape powdery mildew</name>
    <dbReference type="NCBI Taxonomy" id="52586"/>
    <lineage>
        <taxon>Eukaryota</taxon>
        <taxon>Fungi</taxon>
        <taxon>Dikarya</taxon>
        <taxon>Ascomycota</taxon>
        <taxon>Pezizomycotina</taxon>
        <taxon>Leotiomycetes</taxon>
        <taxon>Erysiphales</taxon>
        <taxon>Erysiphaceae</taxon>
        <taxon>Erysiphe</taxon>
    </lineage>
</organism>
<dbReference type="HOGENOM" id="CLU_2322094_0_0_1"/>
<evidence type="ECO:0000313" key="1">
    <source>
        <dbReference type="EMBL" id="KHJ30313.1"/>
    </source>
</evidence>
<keyword evidence="2" id="KW-1185">Reference proteome</keyword>
<proteinExistence type="predicted"/>
<comment type="caution">
    <text evidence="1">The sequence shown here is derived from an EMBL/GenBank/DDBJ whole genome shotgun (WGS) entry which is preliminary data.</text>
</comment>
<reference evidence="1 2" key="1">
    <citation type="journal article" date="2014" name="BMC Genomics">
        <title>Adaptive genomic structural variation in the grape powdery mildew pathogen, Erysiphe necator.</title>
        <authorList>
            <person name="Jones L."/>
            <person name="Riaz S."/>
            <person name="Morales-Cruz A."/>
            <person name="Amrine K.C."/>
            <person name="McGuire B."/>
            <person name="Gubler W.D."/>
            <person name="Walker M.A."/>
            <person name="Cantu D."/>
        </authorList>
    </citation>
    <scope>NUCLEOTIDE SEQUENCE [LARGE SCALE GENOMIC DNA]</scope>
    <source>
        <strain evidence="2">c</strain>
    </source>
</reference>
<dbReference type="Proteomes" id="UP000030854">
    <property type="component" value="Unassembled WGS sequence"/>
</dbReference>
<sequence>MVDKPRPSELPQKPQALFLHPKPNIIKKPENRIFIWLLEVHPSGIYHTHAVKSSLTGKLVPEISTAKTILVKLSLVFVPTNQQQQERQLLKAQDITSAL</sequence>